<dbReference type="InterPro" id="IPR003599">
    <property type="entry name" value="Ig_sub"/>
</dbReference>
<dbReference type="GeneID" id="106980647"/>
<dbReference type="InterPro" id="IPR013106">
    <property type="entry name" value="Ig_V-set"/>
</dbReference>
<evidence type="ECO:0000256" key="7">
    <source>
        <dbReference type="SAM" id="MobiDB-lite"/>
    </source>
</evidence>
<feature type="transmembrane region" description="Helical" evidence="8">
    <location>
        <begin position="399"/>
        <end position="421"/>
    </location>
</feature>
<protein>
    <submittedName>
        <fullName evidence="11">Uncharacterized protein LOC106980647 isoform X1</fullName>
    </submittedName>
</protein>
<gene>
    <name evidence="11" type="primary">LOC106980647</name>
</gene>
<dbReference type="PANTHER" id="PTHR19256:SF65">
    <property type="entry name" value="T CELL RECEPTOR GAMMA CONSTANT 1-RELATED"/>
    <property type="match status" value="1"/>
</dbReference>
<comment type="subcellular location">
    <subcellularLocation>
        <location evidence="1">Membrane</location>
    </subcellularLocation>
</comment>
<dbReference type="InterPro" id="IPR003597">
    <property type="entry name" value="Ig_C1-set"/>
</dbReference>
<evidence type="ECO:0000313" key="11">
    <source>
        <dbReference type="RefSeq" id="XP_053074622.1"/>
    </source>
</evidence>
<feature type="compositionally biased region" description="Polar residues" evidence="7">
    <location>
        <begin position="1"/>
        <end position="10"/>
    </location>
</feature>
<evidence type="ECO:0000313" key="10">
    <source>
        <dbReference type="Proteomes" id="UP001652583"/>
    </source>
</evidence>
<evidence type="ECO:0000259" key="9">
    <source>
        <dbReference type="PROSITE" id="PS50835"/>
    </source>
</evidence>
<dbReference type="SMART" id="SM00409">
    <property type="entry name" value="IG"/>
    <property type="match status" value="1"/>
</dbReference>
<accession>A0ABM3PSH4</accession>
<evidence type="ECO:0000256" key="3">
    <source>
        <dbReference type="ARBA" id="ARBA00022989"/>
    </source>
</evidence>
<dbReference type="InterPro" id="IPR013783">
    <property type="entry name" value="Ig-like_fold"/>
</dbReference>
<keyword evidence="10" id="KW-1185">Reference proteome</keyword>
<proteinExistence type="predicted"/>
<evidence type="ECO:0000256" key="4">
    <source>
        <dbReference type="ARBA" id="ARBA00023136"/>
    </source>
</evidence>
<dbReference type="SUPFAM" id="SSF48726">
    <property type="entry name" value="Immunoglobulin"/>
    <property type="match status" value="2"/>
</dbReference>
<name>A0ABM3PSH4_ACIJB</name>
<keyword evidence="6" id="KW-0393">Immunoglobulin domain</keyword>
<dbReference type="SMART" id="SM00407">
    <property type="entry name" value="IGc1"/>
    <property type="match status" value="1"/>
</dbReference>
<dbReference type="Gene3D" id="2.60.40.10">
    <property type="entry name" value="Immunoglobulins"/>
    <property type="match status" value="2"/>
</dbReference>
<keyword evidence="2 8" id="KW-0812">Transmembrane</keyword>
<dbReference type="InterPro" id="IPR051117">
    <property type="entry name" value="TRG_var/const_region"/>
</dbReference>
<keyword evidence="4 8" id="KW-0472">Membrane</keyword>
<evidence type="ECO:0000256" key="5">
    <source>
        <dbReference type="ARBA" id="ARBA00023170"/>
    </source>
</evidence>
<dbReference type="RefSeq" id="XP_053074622.1">
    <property type="nucleotide sequence ID" value="XM_053218647.1"/>
</dbReference>
<evidence type="ECO:0000256" key="6">
    <source>
        <dbReference type="ARBA" id="ARBA00023319"/>
    </source>
</evidence>
<dbReference type="SMART" id="SM00406">
    <property type="entry name" value="IGv"/>
    <property type="match status" value="1"/>
</dbReference>
<dbReference type="PANTHER" id="PTHR19256">
    <property type="entry name" value="T-CELL RECEPTOR GAMMA CHAIN"/>
    <property type="match status" value="1"/>
</dbReference>
<organism evidence="10 11">
    <name type="scientific">Acinonyx jubatus</name>
    <name type="common">Cheetah</name>
    <dbReference type="NCBI Taxonomy" id="32536"/>
    <lineage>
        <taxon>Eukaryota</taxon>
        <taxon>Metazoa</taxon>
        <taxon>Chordata</taxon>
        <taxon>Craniata</taxon>
        <taxon>Vertebrata</taxon>
        <taxon>Euteleostomi</taxon>
        <taxon>Mammalia</taxon>
        <taxon>Eutheria</taxon>
        <taxon>Laurasiatheria</taxon>
        <taxon>Carnivora</taxon>
        <taxon>Feliformia</taxon>
        <taxon>Felidae</taxon>
        <taxon>Felinae</taxon>
        <taxon>Acinonyx</taxon>
    </lineage>
</organism>
<feature type="region of interest" description="Disordered" evidence="7">
    <location>
        <begin position="1"/>
        <end position="59"/>
    </location>
</feature>
<feature type="compositionally biased region" description="Polar residues" evidence="7">
    <location>
        <begin position="43"/>
        <end position="53"/>
    </location>
</feature>
<dbReference type="InterPro" id="IPR007110">
    <property type="entry name" value="Ig-like_dom"/>
</dbReference>
<feature type="compositionally biased region" description="Pro residues" evidence="7">
    <location>
        <begin position="22"/>
        <end position="33"/>
    </location>
</feature>
<feature type="domain" description="Ig-like" evidence="9">
    <location>
        <begin position="114"/>
        <end position="195"/>
    </location>
</feature>
<evidence type="ECO:0000256" key="2">
    <source>
        <dbReference type="ARBA" id="ARBA00022692"/>
    </source>
</evidence>
<keyword evidence="3 8" id="KW-1133">Transmembrane helix</keyword>
<sequence>MFLSTLTTGGPSPPCGQTCPCPLAPPSPLPPASLSPVPADASGKQSSDPNLPSATYPVSLRPAGAAGRSPWASPHQQGSRTMLGPLALLCALLFPGGEAAISLTQQAVVVGRVGSSATLSCQVSTYVSYIHWYLHQEGTAPKRILMLDMSRLYVQRYGGLKADKIDAKKGKESNSCELSVKKLQKSDEGVYYCAAWEEWAGYGWAHKVFGPGTLLRVTDKNPDEDTSPKPTIFLPSIAEVNLHKAGTYLSLLEEFFPDVIEIDWKEQDGKTILTSQQGNTMKTKDTYMKYTWLTVGEESMSKEHKCIVKQEKNKRRFEQEILFPSINKGVVEARGSQVDPQGHSETRRNTGVVTVSPLSSLSSSPVSRAAELAAVNYTKASLKDENDPRQVQLVNTSAYYTYLLLVIKSMVYTVIIAICLLGRPALCDNGKSS</sequence>
<dbReference type="PROSITE" id="PS50835">
    <property type="entry name" value="IG_LIKE"/>
    <property type="match status" value="1"/>
</dbReference>
<evidence type="ECO:0000256" key="1">
    <source>
        <dbReference type="ARBA" id="ARBA00004370"/>
    </source>
</evidence>
<dbReference type="InterPro" id="IPR036179">
    <property type="entry name" value="Ig-like_dom_sf"/>
</dbReference>
<dbReference type="Proteomes" id="UP001652583">
    <property type="component" value="Chromosome A2"/>
</dbReference>
<evidence type="ECO:0000256" key="8">
    <source>
        <dbReference type="SAM" id="Phobius"/>
    </source>
</evidence>
<reference evidence="11" key="1">
    <citation type="submission" date="2025-08" db="UniProtKB">
        <authorList>
            <consortium name="RefSeq"/>
        </authorList>
    </citation>
    <scope>IDENTIFICATION</scope>
    <source>
        <tissue evidence="11">Blood</tissue>
    </source>
</reference>
<keyword evidence="5" id="KW-0675">Receptor</keyword>
<dbReference type="Pfam" id="PF07686">
    <property type="entry name" value="V-set"/>
    <property type="match status" value="1"/>
</dbReference>
<dbReference type="Pfam" id="PF07654">
    <property type="entry name" value="C1-set"/>
    <property type="match status" value="1"/>
</dbReference>